<dbReference type="InterPro" id="IPR029060">
    <property type="entry name" value="PIN-like_dom_sf"/>
</dbReference>
<dbReference type="Proteomes" id="UP000250462">
    <property type="component" value="Unassembled WGS sequence"/>
</dbReference>
<keyword evidence="4" id="KW-0460">Magnesium</keyword>
<dbReference type="AlphaFoldDB" id="A0A329QJK5"/>
<evidence type="ECO:0000313" key="7">
    <source>
        <dbReference type="Proteomes" id="UP000250462"/>
    </source>
</evidence>
<dbReference type="GO" id="GO:0016787">
    <property type="term" value="F:hydrolase activity"/>
    <property type="evidence" value="ECO:0007669"/>
    <property type="project" value="UniProtKB-KW"/>
</dbReference>
<protein>
    <recommendedName>
        <fullName evidence="5">PIN domain-containing protein</fullName>
    </recommendedName>
</protein>
<evidence type="ECO:0000256" key="3">
    <source>
        <dbReference type="ARBA" id="ARBA00022801"/>
    </source>
</evidence>
<dbReference type="InterPro" id="IPR002716">
    <property type="entry name" value="PIN_dom"/>
</dbReference>
<name>A0A329QJK5_9ACTN</name>
<dbReference type="SUPFAM" id="SSF88723">
    <property type="entry name" value="PIN domain-like"/>
    <property type="match status" value="1"/>
</dbReference>
<dbReference type="GO" id="GO:0004518">
    <property type="term" value="F:nuclease activity"/>
    <property type="evidence" value="ECO:0007669"/>
    <property type="project" value="UniProtKB-KW"/>
</dbReference>
<evidence type="ECO:0000256" key="1">
    <source>
        <dbReference type="ARBA" id="ARBA00022722"/>
    </source>
</evidence>
<evidence type="ECO:0000256" key="4">
    <source>
        <dbReference type="ARBA" id="ARBA00022842"/>
    </source>
</evidence>
<accession>A0A329QJK5</accession>
<dbReference type="Pfam" id="PF01850">
    <property type="entry name" value="PIN"/>
    <property type="match status" value="1"/>
</dbReference>
<keyword evidence="3" id="KW-0378">Hydrolase</keyword>
<proteinExistence type="predicted"/>
<dbReference type="Gene3D" id="3.40.50.1010">
    <property type="entry name" value="5'-nuclease"/>
    <property type="match status" value="1"/>
</dbReference>
<dbReference type="EMBL" id="QMIG01000015">
    <property type="protein sequence ID" value="RAW12490.1"/>
    <property type="molecule type" value="Genomic_DNA"/>
</dbReference>
<organism evidence="6 7">
    <name type="scientific">Phytoactinopolyspora halophila</name>
    <dbReference type="NCBI Taxonomy" id="1981511"/>
    <lineage>
        <taxon>Bacteria</taxon>
        <taxon>Bacillati</taxon>
        <taxon>Actinomycetota</taxon>
        <taxon>Actinomycetes</taxon>
        <taxon>Jiangellales</taxon>
        <taxon>Jiangellaceae</taxon>
        <taxon>Phytoactinopolyspora</taxon>
    </lineage>
</organism>
<keyword evidence="2" id="KW-0479">Metal-binding</keyword>
<comment type="caution">
    <text evidence="6">The sequence shown here is derived from an EMBL/GenBank/DDBJ whole genome shotgun (WGS) entry which is preliminary data.</text>
</comment>
<evidence type="ECO:0000313" key="6">
    <source>
        <dbReference type="EMBL" id="RAW12490.1"/>
    </source>
</evidence>
<keyword evidence="1" id="KW-0540">Nuclease</keyword>
<reference evidence="6 7" key="1">
    <citation type="submission" date="2018-06" db="EMBL/GenBank/DDBJ databases">
        <title>Phytoactinopolyspora halophila sp. nov., a novel halophilic actinomycete isolated from a saline soil in China.</title>
        <authorList>
            <person name="Tang S.-K."/>
        </authorList>
    </citation>
    <scope>NUCLEOTIDE SEQUENCE [LARGE SCALE GENOMIC DNA]</scope>
    <source>
        <strain evidence="6 7">YIM 96934</strain>
    </source>
</reference>
<dbReference type="CDD" id="cd18692">
    <property type="entry name" value="PIN_VapC-like"/>
    <property type="match status" value="1"/>
</dbReference>
<sequence length="142" mass="15718">MTDRPFIDTNVFVYAVDKADPAKQERAHEVLRSGGKIVISTQVLNEFYVIVTRKLAKPLPSQDAAAIVASMSAYICVSVDATLVSNAIRDGQRWQLSHWDALMLAAARQSACTRLVTEDLADGAVYDGVTVENPFRDLTYRR</sequence>
<dbReference type="RefSeq" id="WP_112258946.1">
    <property type="nucleotide sequence ID" value="NZ_QMIG01000015.1"/>
</dbReference>
<feature type="domain" description="PIN" evidence="5">
    <location>
        <begin position="6"/>
        <end position="119"/>
    </location>
</feature>
<dbReference type="GO" id="GO:0046872">
    <property type="term" value="F:metal ion binding"/>
    <property type="evidence" value="ECO:0007669"/>
    <property type="project" value="UniProtKB-KW"/>
</dbReference>
<evidence type="ECO:0000259" key="5">
    <source>
        <dbReference type="Pfam" id="PF01850"/>
    </source>
</evidence>
<keyword evidence="7" id="KW-1185">Reference proteome</keyword>
<dbReference type="OrthoDB" id="9792015at2"/>
<evidence type="ECO:0000256" key="2">
    <source>
        <dbReference type="ARBA" id="ARBA00022723"/>
    </source>
</evidence>
<gene>
    <name evidence="6" type="ORF">DPM12_13900</name>
</gene>